<dbReference type="EMBL" id="JAWONS010000221">
    <property type="protein sequence ID" value="MDW2798777.1"/>
    <property type="molecule type" value="Genomic_DNA"/>
</dbReference>
<reference evidence="2 3" key="1">
    <citation type="submission" date="2023-10" db="EMBL/GenBank/DDBJ databases">
        <title>A novel Glycoside Hydrolase 43-Like Enzyme from Clostrdium boliviensis is an Endo-xylanase, and a Candidate for Xylooligosaccharides Production from Different Xylan Substrates.</title>
        <authorList>
            <person name="Alvarez M.T."/>
            <person name="Rocabado-Villegas L.R."/>
            <person name="Salas-Veizaga D.M."/>
            <person name="Linares-Pasten J.A."/>
            <person name="Gudmundsdottir E.E."/>
            <person name="Hreggvidsson G.O."/>
            <person name="Adlercreutz P."/>
            <person name="Nordberg Karlsson E."/>
        </authorList>
    </citation>
    <scope>NUCLEOTIDE SEQUENCE [LARGE SCALE GENOMIC DNA]</scope>
    <source>
        <strain evidence="2 3">E-1</strain>
    </source>
</reference>
<dbReference type="Gene3D" id="3.40.50.300">
    <property type="entry name" value="P-loop containing nucleotide triphosphate hydrolases"/>
    <property type="match status" value="2"/>
</dbReference>
<dbReference type="PANTHER" id="PTHR32182:SF0">
    <property type="entry name" value="DNA REPLICATION AND REPAIR PROTEIN RECF"/>
    <property type="match status" value="1"/>
</dbReference>
<dbReference type="SUPFAM" id="SSF52540">
    <property type="entry name" value="P-loop containing nucleoside triphosphate hydrolases"/>
    <property type="match status" value="1"/>
</dbReference>
<dbReference type="Pfam" id="PF13166">
    <property type="entry name" value="AAA_13"/>
    <property type="match status" value="1"/>
</dbReference>
<evidence type="ECO:0000313" key="2">
    <source>
        <dbReference type="EMBL" id="MDW2798777.1"/>
    </source>
</evidence>
<dbReference type="RefSeq" id="WP_318064983.1">
    <property type="nucleotide sequence ID" value="NZ_JAWONS010000221.1"/>
</dbReference>
<dbReference type="PANTHER" id="PTHR32182">
    <property type="entry name" value="DNA REPLICATION AND REPAIR PROTEIN RECF"/>
    <property type="match status" value="1"/>
</dbReference>
<name>A0ABU4GRF2_9CLOT</name>
<evidence type="ECO:0000313" key="3">
    <source>
        <dbReference type="Proteomes" id="UP001276854"/>
    </source>
</evidence>
<dbReference type="CDD" id="cd00267">
    <property type="entry name" value="ABC_ATPase"/>
    <property type="match status" value="1"/>
</dbReference>
<dbReference type="InterPro" id="IPR027417">
    <property type="entry name" value="P-loop_NTPase"/>
</dbReference>
<sequence length="862" mass="99412">MAVYEEILDWAQGKQIFIQDALRRIITSTELTQNDIDELVLLVKKECGDTSITINALPINRTHIPTTVSVNGDYPRLISLSNPINICALHEQASLQFSKTGLTVIYGNNGSGKSSYSRIFRKLCWSRNPSVILKKNVFRLSRTPQQVNFVLEINGINNSFTWNENSQKNTLLNSIYVFDNDCGETYINNENPTEYKPIGIDVLEKLISILGRISQTLELSISQFNTQKPVMLQNMHQTNSAQWYKSIETLQLADVESRIQFFNTDVERKQQLTNLLASQNPQQNITNLIAKRKRIINYIQQLSLIEVLFNEQNIKELRINRNQFEIIEQANIIAINELNSVNTLNGFGTDPWRTLWEAAKKYAEKSKLTDGNNFPSSISLEKCVLCQQELDESAKKRMASFNDYVLNDVSTQLSSINETIQNKINIYNSIVVPSYEYFTELEQFLPELREDYGLFASSVDIFKNLIISFLKSGGNLDINLLTLTPRIMSILPSIDSEINMNNLLVQDRNALIAELNELTVKEFLFNNKVIILQYFNEYKYKQWIKNCQMQLATNTISRKIGELMDTQAVNLQHQEFISHLSSFNRDLASKVRISKTKTSQGSTYQRCGFYSINDPINSIMSEGEQKIIALSNFLAECTIDNRLNTIIFDDPVTSLDTNYRDLIAQKIVQLSENRQIVVFTHDLSFLRLLIDTHNTFILTDCNVICIDKYNEISGIVTDEIPYLVKNVQERIDSIKRILREYDSLELNDAHGREIKLDSARKRFRMLLERSVEEILSNKTYERFNKNIHLKKGNLSSYIVTERADIDFLLNLFSRYSITEHDGGTSTISQLPSKIEIEQDIRSFTTWKEDFKRKLYAFSATYR</sequence>
<keyword evidence="3" id="KW-1185">Reference proteome</keyword>
<proteinExistence type="predicted"/>
<comment type="caution">
    <text evidence="2">The sequence shown here is derived from an EMBL/GenBank/DDBJ whole genome shotgun (WGS) entry which is preliminary data.</text>
</comment>
<accession>A0ABU4GRF2</accession>
<evidence type="ECO:0000259" key="1">
    <source>
        <dbReference type="Pfam" id="PF13166"/>
    </source>
</evidence>
<feature type="domain" description="Protein CR006 P-loop" evidence="1">
    <location>
        <begin position="104"/>
        <end position="715"/>
    </location>
</feature>
<protein>
    <submittedName>
        <fullName evidence="2">AAA family ATPase</fullName>
    </submittedName>
</protein>
<dbReference type="InterPro" id="IPR026866">
    <property type="entry name" value="CR006_AAA"/>
</dbReference>
<organism evidence="2 3">
    <name type="scientific">Clostridium boliviensis</name>
    <dbReference type="NCBI Taxonomy" id="318465"/>
    <lineage>
        <taxon>Bacteria</taxon>
        <taxon>Bacillati</taxon>
        <taxon>Bacillota</taxon>
        <taxon>Clostridia</taxon>
        <taxon>Eubacteriales</taxon>
        <taxon>Clostridiaceae</taxon>
        <taxon>Clostridium</taxon>
    </lineage>
</organism>
<dbReference type="Proteomes" id="UP001276854">
    <property type="component" value="Unassembled WGS sequence"/>
</dbReference>
<gene>
    <name evidence="2" type="ORF">RZO55_14455</name>
</gene>